<dbReference type="InterPro" id="IPR058059">
    <property type="entry name" value="PA3496-like"/>
</dbReference>
<dbReference type="EMBL" id="FZOG01000003">
    <property type="protein sequence ID" value="SNS58145.1"/>
    <property type="molecule type" value="Genomic_DNA"/>
</dbReference>
<gene>
    <name evidence="1" type="ORF">SAMN05216255_2695</name>
</gene>
<name>A0A239FMP2_9PSED</name>
<organism evidence="1 2">
    <name type="scientific">Pseudomonas segetis</name>
    <dbReference type="NCBI Taxonomy" id="298908"/>
    <lineage>
        <taxon>Bacteria</taxon>
        <taxon>Pseudomonadati</taxon>
        <taxon>Pseudomonadota</taxon>
        <taxon>Gammaproteobacteria</taxon>
        <taxon>Pseudomonadales</taxon>
        <taxon>Pseudomonadaceae</taxon>
        <taxon>Pseudomonas</taxon>
    </lineage>
</organism>
<dbReference type="AlphaFoldDB" id="A0A239FMP2"/>
<dbReference type="Proteomes" id="UP000242915">
    <property type="component" value="Unassembled WGS sequence"/>
</dbReference>
<proteinExistence type="predicted"/>
<protein>
    <recommendedName>
        <fullName evidence="3">Transcriptional regulator</fullName>
    </recommendedName>
</protein>
<reference evidence="2" key="1">
    <citation type="submission" date="2017-06" db="EMBL/GenBank/DDBJ databases">
        <authorList>
            <person name="Varghese N."/>
            <person name="Submissions S."/>
        </authorList>
    </citation>
    <scope>NUCLEOTIDE SEQUENCE [LARGE SCALE GENOMIC DNA]</scope>
    <source>
        <strain evidence="2">CIP 108523</strain>
    </source>
</reference>
<sequence length="74" mass="8684">MSRYMDESQSYVNSEAKARRKLVDQRRMQYRRAIESYSEQRLLQQELSDYPELIAANYIAASREVSRVAATPAH</sequence>
<dbReference type="RefSeq" id="WP_010487761.1">
    <property type="nucleotide sequence ID" value="NZ_FZOG01000003.1"/>
</dbReference>
<accession>A0A239FMP2</accession>
<dbReference type="NCBIfam" id="NF046101">
    <property type="entry name" value="PA3496_fam"/>
    <property type="match status" value="1"/>
</dbReference>
<evidence type="ECO:0008006" key="3">
    <source>
        <dbReference type="Google" id="ProtNLM"/>
    </source>
</evidence>
<evidence type="ECO:0000313" key="1">
    <source>
        <dbReference type="EMBL" id="SNS58145.1"/>
    </source>
</evidence>
<keyword evidence="2" id="KW-1185">Reference proteome</keyword>
<evidence type="ECO:0000313" key="2">
    <source>
        <dbReference type="Proteomes" id="UP000242915"/>
    </source>
</evidence>